<dbReference type="Proteomes" id="UP000290921">
    <property type="component" value="Unassembled WGS sequence"/>
</dbReference>
<dbReference type="InterPro" id="IPR010898">
    <property type="entry name" value="Hpre_diP_synth_I"/>
</dbReference>
<evidence type="ECO:0000313" key="4">
    <source>
        <dbReference type="Proteomes" id="UP000290273"/>
    </source>
</evidence>
<dbReference type="EMBL" id="QMAU01000037">
    <property type="protein sequence ID" value="RXI55450.1"/>
    <property type="molecule type" value="Genomic_DNA"/>
</dbReference>
<dbReference type="AlphaFoldDB" id="A0A4Q0UYX0"/>
<dbReference type="RefSeq" id="WP_039260876.1">
    <property type="nucleotide sequence ID" value="NZ_AP026806.1"/>
</dbReference>
<keyword evidence="1" id="KW-1133">Transmembrane helix</keyword>
<evidence type="ECO:0000313" key="2">
    <source>
        <dbReference type="EMBL" id="RXI50619.1"/>
    </source>
</evidence>
<dbReference type="InterPro" id="IPR014535">
    <property type="entry name" value="Hpre_diP_synt_I"/>
</dbReference>
<gene>
    <name evidence="2" type="ORF">DP130_01210</name>
    <name evidence="3" type="ORF">DP131_08615</name>
</gene>
<dbReference type="Gene3D" id="1.10.1760.20">
    <property type="match status" value="1"/>
</dbReference>
<feature type="transmembrane region" description="Helical" evidence="1">
    <location>
        <begin position="12"/>
        <end position="28"/>
    </location>
</feature>
<accession>A0A4Q0UYX0</accession>
<proteinExistence type="predicted"/>
<dbReference type="PIRSF" id="PIRSF027391">
    <property type="entry name" value="Hpre_diP_synt_I"/>
    <property type="match status" value="1"/>
</dbReference>
<feature type="transmembrane region" description="Helical" evidence="1">
    <location>
        <begin position="109"/>
        <end position="134"/>
    </location>
</feature>
<name>A0A4Q0UYX0_CLOTA</name>
<evidence type="ECO:0000313" key="5">
    <source>
        <dbReference type="Proteomes" id="UP000290921"/>
    </source>
</evidence>
<dbReference type="Proteomes" id="UP000290273">
    <property type="component" value="Unassembled WGS sequence"/>
</dbReference>
<evidence type="ECO:0000313" key="3">
    <source>
        <dbReference type="EMBL" id="RXI55450.1"/>
    </source>
</evidence>
<keyword evidence="1" id="KW-0812">Transmembrane</keyword>
<reference evidence="4 5" key="1">
    <citation type="submission" date="2018-06" db="EMBL/GenBank/DDBJ databases">
        <title>Genome conservation of Clostridium tetani.</title>
        <authorList>
            <person name="Bruggemann H."/>
            <person name="Popoff M.R."/>
        </authorList>
    </citation>
    <scope>NUCLEOTIDE SEQUENCE [LARGE SCALE GENOMIC DNA]</scope>
    <source>
        <strain evidence="2 5">2017.061</strain>
        <strain evidence="3 4">63.05</strain>
    </source>
</reference>
<feature type="transmembrane region" description="Helical" evidence="1">
    <location>
        <begin position="84"/>
        <end position="102"/>
    </location>
</feature>
<dbReference type="EMBL" id="QMAP01000001">
    <property type="protein sequence ID" value="RXI50619.1"/>
    <property type="molecule type" value="Genomic_DNA"/>
</dbReference>
<protein>
    <submittedName>
        <fullName evidence="2">Heptaprenyl diphosphate synthase</fullName>
    </submittedName>
</protein>
<feature type="transmembrane region" description="Helical" evidence="1">
    <location>
        <begin position="140"/>
        <end position="165"/>
    </location>
</feature>
<dbReference type="Pfam" id="PF07456">
    <property type="entry name" value="Hpre_diP_synt_I"/>
    <property type="match status" value="1"/>
</dbReference>
<sequence length="181" mass="19972">MRGDVLKNIKKLVFISLLVSIALIIYIVEAQLPVLLPGIPGIKLGLSNSISLFALLTLGGKEALLIMFLRTILGSFLGGSMSSFFYSVAGGLFSNIIMIFLYNKFKDKLSLWSISIIGALFHNIGQLLMASIIIQDLRIYMYLPILMLSGIITGYFIGVLTNLLYKHTSKVALIKDLKNLK</sequence>
<organism evidence="2 5">
    <name type="scientific">Clostridium tetani</name>
    <dbReference type="NCBI Taxonomy" id="1513"/>
    <lineage>
        <taxon>Bacteria</taxon>
        <taxon>Bacillati</taxon>
        <taxon>Bacillota</taxon>
        <taxon>Clostridia</taxon>
        <taxon>Eubacteriales</taxon>
        <taxon>Clostridiaceae</taxon>
        <taxon>Clostridium</taxon>
    </lineage>
</organism>
<comment type="caution">
    <text evidence="2">The sequence shown here is derived from an EMBL/GenBank/DDBJ whole genome shotgun (WGS) entry which is preliminary data.</text>
</comment>
<keyword evidence="1" id="KW-0472">Membrane</keyword>
<evidence type="ECO:0000256" key="1">
    <source>
        <dbReference type="SAM" id="Phobius"/>
    </source>
</evidence>